<protein>
    <submittedName>
        <fullName evidence="2">Uracil-DNA glycosylase</fullName>
    </submittedName>
</protein>
<dbReference type="AlphaFoldDB" id="A0A396RNB2"/>
<dbReference type="EMBL" id="QWLV01000005">
    <property type="protein sequence ID" value="RHW17236.1"/>
    <property type="molecule type" value="Genomic_DNA"/>
</dbReference>
<dbReference type="SUPFAM" id="SSF52141">
    <property type="entry name" value="Uracil-DNA glycosylase-like"/>
    <property type="match status" value="1"/>
</dbReference>
<evidence type="ECO:0000313" key="2">
    <source>
        <dbReference type="EMBL" id="RHW17236.1"/>
    </source>
</evidence>
<dbReference type="OrthoDB" id="5290748at2"/>
<accession>A0A396RNB2</accession>
<evidence type="ECO:0000259" key="1">
    <source>
        <dbReference type="Pfam" id="PF03167"/>
    </source>
</evidence>
<dbReference type="InterPro" id="IPR036895">
    <property type="entry name" value="Uracil-DNA_glycosylase-like_sf"/>
</dbReference>
<dbReference type="Pfam" id="PF03167">
    <property type="entry name" value="UDG"/>
    <property type="match status" value="1"/>
</dbReference>
<comment type="caution">
    <text evidence="2">The sequence shown here is derived from an EMBL/GenBank/DDBJ whole genome shotgun (WGS) entry which is preliminary data.</text>
</comment>
<proteinExistence type="predicted"/>
<dbReference type="InterPro" id="IPR005122">
    <property type="entry name" value="Uracil-DNA_glycosylase-like"/>
</dbReference>
<sequence length="229" mass="24342">MGFQGGNALASALDWWAEAGIDTLVDETPRNWLARTPQREVPTEPSPAETALPTTLEAFIAWRISAPDMPERAWTPRLIAPEGNAASGLFVLIDQPDDDALLAPAEARLFERMLAAIGRDLGAAYLAPLAHARVIVPPSSEARARLAELALHHIALAAPRMVLALGDAASRALTGLGLAEARGSLRAVNHLPGNFGVIATHHPRFLLDRPAMKAASWADLQLLKGGLSS</sequence>
<gene>
    <name evidence="2" type="ORF">D1610_11885</name>
</gene>
<organism evidence="2 3">
    <name type="scientific">Sphingomonas gilva</name>
    <dbReference type="NCBI Taxonomy" id="2305907"/>
    <lineage>
        <taxon>Bacteria</taxon>
        <taxon>Pseudomonadati</taxon>
        <taxon>Pseudomonadota</taxon>
        <taxon>Alphaproteobacteria</taxon>
        <taxon>Sphingomonadales</taxon>
        <taxon>Sphingomonadaceae</taxon>
        <taxon>Sphingomonas</taxon>
    </lineage>
</organism>
<dbReference type="Gene3D" id="3.40.470.10">
    <property type="entry name" value="Uracil-DNA glycosylase-like domain"/>
    <property type="match status" value="1"/>
</dbReference>
<dbReference type="Proteomes" id="UP000266693">
    <property type="component" value="Unassembled WGS sequence"/>
</dbReference>
<name>A0A396RNB2_9SPHN</name>
<reference evidence="2 3" key="1">
    <citation type="submission" date="2018-08" db="EMBL/GenBank/DDBJ databases">
        <title>The multiple taxonomic identification of Sphingomonas gilva.</title>
        <authorList>
            <person name="Zhu D."/>
            <person name="Zheng S."/>
        </authorList>
    </citation>
    <scope>NUCLEOTIDE SEQUENCE [LARGE SCALE GENOMIC DNA]</scope>
    <source>
        <strain evidence="2 3">ZDH117</strain>
    </source>
</reference>
<evidence type="ECO:0000313" key="3">
    <source>
        <dbReference type="Proteomes" id="UP000266693"/>
    </source>
</evidence>
<feature type="domain" description="Uracil-DNA glycosylase-like" evidence="1">
    <location>
        <begin position="107"/>
        <end position="221"/>
    </location>
</feature>
<keyword evidence="3" id="KW-1185">Reference proteome</keyword>
<dbReference type="RefSeq" id="WP_118864403.1">
    <property type="nucleotide sequence ID" value="NZ_QWLV01000005.1"/>
</dbReference>